<dbReference type="EMBL" id="JBHSNO010000005">
    <property type="protein sequence ID" value="MFC5588952.1"/>
    <property type="molecule type" value="Genomic_DNA"/>
</dbReference>
<evidence type="ECO:0000313" key="4">
    <source>
        <dbReference type="Proteomes" id="UP001596109"/>
    </source>
</evidence>
<dbReference type="PIRSF" id="PIRSF002741">
    <property type="entry name" value="MppA"/>
    <property type="match status" value="1"/>
</dbReference>
<dbReference type="InterPro" id="IPR030678">
    <property type="entry name" value="Peptide/Ni-bd"/>
</dbReference>
<dbReference type="PANTHER" id="PTHR30290:SF81">
    <property type="entry name" value="OLIGOPEPTIDE-BINDING PROTEIN OPPA"/>
    <property type="match status" value="1"/>
</dbReference>
<dbReference type="PROSITE" id="PS51257">
    <property type="entry name" value="PROKAR_LIPOPROTEIN"/>
    <property type="match status" value="1"/>
</dbReference>
<proteinExistence type="predicted"/>
<dbReference type="Gene3D" id="3.40.190.10">
    <property type="entry name" value="Periplasmic binding protein-like II"/>
    <property type="match status" value="1"/>
</dbReference>
<dbReference type="InterPro" id="IPR000914">
    <property type="entry name" value="SBP_5_dom"/>
</dbReference>
<protein>
    <submittedName>
        <fullName evidence="3">ABC transporter substrate-binding protein</fullName>
    </submittedName>
</protein>
<evidence type="ECO:0000259" key="2">
    <source>
        <dbReference type="Pfam" id="PF00496"/>
    </source>
</evidence>
<sequence length="577" mass="63459">MKSSKITKFLSIVGLSLMVAACSPDTAEEDQNTADQGTETNAGGIVVEDTRIEAENPAASPQLAINRGDTVVVGLQEPGGVFTPYFNTSGYDGNVQSVMFPPLVDINEKGESVAGLAESWEVSEDGLVYTFKLRDGLLFDDGTPFTAEDVEFTLTLLHDPSYPGDTDITEAKVVGGLDYKNGDATSISGIKVIDEQTIEITTEEVNAQSLRLLGGQILQKAYYGKDYQKGNLDYLNDLHLKPVGAGPFRFVAYLPGQEIRFEANEHFYAGKPEVSQFIYKTTEGDSQQFFQTGELDYSALTANQDNFEFLQMLGFADVNVYTSSAYGYIAFNHEKEIFKDPKVRQAFTYGLDRQTIISTYYQGFAEVAHIPVSPTSWAYSSEIGSTTYDPEKAKELLEEAGWTEGSTGIREKDGQKLVVYYFTTAGGLGDTLIPIAKENYKEIGIDLQVEQMDFNALMSRVGNGDHDLASFTTVMLTDPYNGVKNFHSKIPSATIKGYGDDKIDALIDATIASNDIEERTKAFHELYEGLEENPPVIFMEYKKVLSGTNARVEGFNPNGYRGIASSLKDLKVIDVNQ</sequence>
<evidence type="ECO:0000313" key="3">
    <source>
        <dbReference type="EMBL" id="MFC5588952.1"/>
    </source>
</evidence>
<evidence type="ECO:0000256" key="1">
    <source>
        <dbReference type="SAM" id="SignalP"/>
    </source>
</evidence>
<dbReference type="Gene3D" id="3.90.76.10">
    <property type="entry name" value="Dipeptide-binding Protein, Domain 1"/>
    <property type="match status" value="1"/>
</dbReference>
<dbReference type="Pfam" id="PF00496">
    <property type="entry name" value="SBP_bac_5"/>
    <property type="match status" value="1"/>
</dbReference>
<dbReference type="Gene3D" id="3.10.105.10">
    <property type="entry name" value="Dipeptide-binding Protein, Domain 3"/>
    <property type="match status" value="1"/>
</dbReference>
<dbReference type="SUPFAM" id="SSF53850">
    <property type="entry name" value="Periplasmic binding protein-like II"/>
    <property type="match status" value="1"/>
</dbReference>
<feature type="chain" id="PRO_5047421842" evidence="1">
    <location>
        <begin position="28"/>
        <end position="577"/>
    </location>
</feature>
<feature type="domain" description="Solute-binding protein family 5" evidence="2">
    <location>
        <begin position="113"/>
        <end position="486"/>
    </location>
</feature>
<keyword evidence="1" id="KW-0732">Signal</keyword>
<organism evidence="3 4">
    <name type="scientific">Sporosarcina soli</name>
    <dbReference type="NCBI Taxonomy" id="334736"/>
    <lineage>
        <taxon>Bacteria</taxon>
        <taxon>Bacillati</taxon>
        <taxon>Bacillota</taxon>
        <taxon>Bacilli</taxon>
        <taxon>Bacillales</taxon>
        <taxon>Caryophanaceae</taxon>
        <taxon>Sporosarcina</taxon>
    </lineage>
</organism>
<dbReference type="RefSeq" id="WP_381432766.1">
    <property type="nucleotide sequence ID" value="NZ_JBHSNO010000005.1"/>
</dbReference>
<dbReference type="PANTHER" id="PTHR30290">
    <property type="entry name" value="PERIPLASMIC BINDING COMPONENT OF ABC TRANSPORTER"/>
    <property type="match status" value="1"/>
</dbReference>
<gene>
    <name evidence="3" type="ORF">ACFPRA_08640</name>
</gene>
<name>A0ABW0TIC9_9BACL</name>
<comment type="caution">
    <text evidence="3">The sequence shown here is derived from an EMBL/GenBank/DDBJ whole genome shotgun (WGS) entry which is preliminary data.</text>
</comment>
<keyword evidence="4" id="KW-1185">Reference proteome</keyword>
<accession>A0ABW0TIC9</accession>
<feature type="signal peptide" evidence="1">
    <location>
        <begin position="1"/>
        <end position="27"/>
    </location>
</feature>
<dbReference type="CDD" id="cd00995">
    <property type="entry name" value="PBP2_NikA_DppA_OppA_like"/>
    <property type="match status" value="1"/>
</dbReference>
<reference evidence="4" key="1">
    <citation type="journal article" date="2019" name="Int. J. Syst. Evol. Microbiol.">
        <title>The Global Catalogue of Microorganisms (GCM) 10K type strain sequencing project: providing services to taxonomists for standard genome sequencing and annotation.</title>
        <authorList>
            <consortium name="The Broad Institute Genomics Platform"/>
            <consortium name="The Broad Institute Genome Sequencing Center for Infectious Disease"/>
            <person name="Wu L."/>
            <person name="Ma J."/>
        </authorList>
    </citation>
    <scope>NUCLEOTIDE SEQUENCE [LARGE SCALE GENOMIC DNA]</scope>
    <source>
        <strain evidence="4">CGMCC 4.1434</strain>
    </source>
</reference>
<dbReference type="Proteomes" id="UP001596109">
    <property type="component" value="Unassembled WGS sequence"/>
</dbReference>
<dbReference type="InterPro" id="IPR039424">
    <property type="entry name" value="SBP_5"/>
</dbReference>